<dbReference type="PANTHER" id="PTHR33209:SF1">
    <property type="entry name" value="PEPTIDASE S49 DOMAIN-CONTAINING PROTEIN"/>
    <property type="match status" value="1"/>
</dbReference>
<keyword evidence="4" id="KW-0720">Serine protease</keyword>
<dbReference type="CDD" id="cd07018">
    <property type="entry name" value="S49_SppA_67K_type"/>
    <property type="match status" value="1"/>
</dbReference>
<gene>
    <name evidence="7" type="ORF">LITE_LOCUS42147</name>
</gene>
<dbReference type="InterPro" id="IPR029045">
    <property type="entry name" value="ClpP/crotonase-like_dom_sf"/>
</dbReference>
<dbReference type="InterPro" id="IPR047217">
    <property type="entry name" value="S49_SppA_67K_type_N"/>
</dbReference>
<dbReference type="Proteomes" id="UP001154282">
    <property type="component" value="Unassembled WGS sequence"/>
</dbReference>
<sequence length="668" mass="74139">MAQLQIALNPSPSPPPPLPPNHLNNNNCCSTTSTILCRRRRTSAPLLLRLPLSAVATPRRLFTPSVKSYRRMSVDSAVRDPPEVAEESSESGSPAVRFRKAAAEEYPADGSAFEVRKKLGRWDGFLLKLRMLIVPPWQRVAHGSVLCMHLRGEISDTAKGRFLGTELALPQVCENFAKAANDPRIAGIYLKIDGLECGWGKLDEIRRHILDFRKSGKFVVGYMSFFKEKEYYLGCACDELYAPSFAHFSLYGFALTSVFLRGVLEKMGIEPVYQRIGKYKKAGDQMMRKTIAEPHLEVLTLLLENIHENWVATVSSSTGKKREDIEEFLNEGAYRMERLKEEGFITDVFYEDQVMELLKKKVGLQEDKILPTVDYSWSLLNFPGSGIIPADVIKQIRLVRDSKKYKAVVIRIDSAGGDALASDLIWREIRLLATKKPVIASMSDTASSGGYYIAMGATAIVAEKLTLTSSVGVVQGKFNLAELHRRIGYHKHVVSKGKYSEFNIAGHRPLRPEELELQENITKHIYKEFRDKAAFSRSMSVEEMEKVAQGRIWHGADAVSFGLVDAIGGVSRAVAIAKHKANIPDNKPVKVVELSRPNSSLTEMITALGTVVAGLGKTAEAISPAGLKLFDDDGGVEARMDFDFQSLDGASDPNLMLTLMKCFLSSLF</sequence>
<keyword evidence="8" id="KW-1185">Reference proteome</keyword>
<keyword evidence="3" id="KW-0378">Hydrolase</keyword>
<dbReference type="NCBIfam" id="TIGR00706">
    <property type="entry name" value="SppA_dom"/>
    <property type="match status" value="1"/>
</dbReference>
<evidence type="ECO:0000256" key="1">
    <source>
        <dbReference type="ARBA" id="ARBA00008683"/>
    </source>
</evidence>
<feature type="region of interest" description="Disordered" evidence="5">
    <location>
        <begin position="73"/>
        <end position="96"/>
    </location>
</feature>
<accession>A0AAV0QBA8</accession>
<evidence type="ECO:0000313" key="7">
    <source>
        <dbReference type="EMBL" id="CAI0541542.1"/>
    </source>
</evidence>
<evidence type="ECO:0000256" key="2">
    <source>
        <dbReference type="ARBA" id="ARBA00022670"/>
    </source>
</evidence>
<feature type="compositionally biased region" description="Pro residues" evidence="5">
    <location>
        <begin position="11"/>
        <end position="20"/>
    </location>
</feature>
<dbReference type="GO" id="GO:0008236">
    <property type="term" value="F:serine-type peptidase activity"/>
    <property type="evidence" value="ECO:0007669"/>
    <property type="project" value="UniProtKB-KW"/>
</dbReference>
<evidence type="ECO:0000256" key="5">
    <source>
        <dbReference type="SAM" id="MobiDB-lite"/>
    </source>
</evidence>
<dbReference type="SUPFAM" id="SSF52096">
    <property type="entry name" value="ClpP/crotonase"/>
    <property type="match status" value="2"/>
</dbReference>
<evidence type="ECO:0000256" key="3">
    <source>
        <dbReference type="ARBA" id="ARBA00022801"/>
    </source>
</evidence>
<dbReference type="Pfam" id="PF01343">
    <property type="entry name" value="Peptidase_S49"/>
    <property type="match status" value="2"/>
</dbReference>
<feature type="region of interest" description="Disordered" evidence="5">
    <location>
        <begin position="1"/>
        <end position="25"/>
    </location>
</feature>
<dbReference type="InterPro" id="IPR002142">
    <property type="entry name" value="Peptidase_S49"/>
</dbReference>
<evidence type="ECO:0000259" key="6">
    <source>
        <dbReference type="Pfam" id="PF01343"/>
    </source>
</evidence>
<keyword evidence="2" id="KW-0645">Protease</keyword>
<protein>
    <recommendedName>
        <fullName evidence="6">Peptidase S49 domain-containing protein</fullName>
    </recommendedName>
</protein>
<dbReference type="InterPro" id="IPR004635">
    <property type="entry name" value="Pept_S49_SppA"/>
</dbReference>
<evidence type="ECO:0000256" key="4">
    <source>
        <dbReference type="ARBA" id="ARBA00022825"/>
    </source>
</evidence>
<comment type="similarity">
    <text evidence="1">Belongs to the peptidase S49 family.</text>
</comment>
<dbReference type="AlphaFoldDB" id="A0AAV0QBA8"/>
<reference evidence="7" key="1">
    <citation type="submission" date="2022-08" db="EMBL/GenBank/DDBJ databases">
        <authorList>
            <person name="Gutierrez-Valencia J."/>
        </authorList>
    </citation>
    <scope>NUCLEOTIDE SEQUENCE</scope>
</reference>
<evidence type="ECO:0000313" key="8">
    <source>
        <dbReference type="Proteomes" id="UP001154282"/>
    </source>
</evidence>
<dbReference type="GO" id="GO:0006508">
    <property type="term" value="P:proteolysis"/>
    <property type="evidence" value="ECO:0007669"/>
    <property type="project" value="UniProtKB-KW"/>
</dbReference>
<feature type="domain" description="Peptidase S49" evidence="6">
    <location>
        <begin position="432"/>
        <end position="583"/>
    </location>
</feature>
<organism evidence="7 8">
    <name type="scientific">Linum tenue</name>
    <dbReference type="NCBI Taxonomy" id="586396"/>
    <lineage>
        <taxon>Eukaryota</taxon>
        <taxon>Viridiplantae</taxon>
        <taxon>Streptophyta</taxon>
        <taxon>Embryophyta</taxon>
        <taxon>Tracheophyta</taxon>
        <taxon>Spermatophyta</taxon>
        <taxon>Magnoliopsida</taxon>
        <taxon>eudicotyledons</taxon>
        <taxon>Gunneridae</taxon>
        <taxon>Pentapetalae</taxon>
        <taxon>rosids</taxon>
        <taxon>fabids</taxon>
        <taxon>Malpighiales</taxon>
        <taxon>Linaceae</taxon>
        <taxon>Linum</taxon>
    </lineage>
</organism>
<dbReference type="InterPro" id="IPR047272">
    <property type="entry name" value="S49_SppA_C"/>
</dbReference>
<feature type="domain" description="Peptidase S49" evidence="6">
    <location>
        <begin position="212"/>
        <end position="364"/>
    </location>
</feature>
<proteinExistence type="inferred from homology"/>
<dbReference type="Gene3D" id="3.90.226.10">
    <property type="entry name" value="2-enoyl-CoA Hydratase, Chain A, domain 1"/>
    <property type="match status" value="3"/>
</dbReference>
<dbReference type="EMBL" id="CAMGYJ010000009">
    <property type="protein sequence ID" value="CAI0541542.1"/>
    <property type="molecule type" value="Genomic_DNA"/>
</dbReference>
<dbReference type="CDD" id="cd07023">
    <property type="entry name" value="S49_Sppa_N_C"/>
    <property type="match status" value="1"/>
</dbReference>
<comment type="caution">
    <text evidence="7">The sequence shown here is derived from an EMBL/GenBank/DDBJ whole genome shotgun (WGS) entry which is preliminary data.</text>
</comment>
<dbReference type="PANTHER" id="PTHR33209">
    <property type="entry name" value="PROTEASE 4"/>
    <property type="match status" value="1"/>
</dbReference>
<name>A0AAV0QBA8_9ROSI</name>